<name>A0A392TI07_9FABA</name>
<comment type="caution">
    <text evidence="1">The sequence shown here is derived from an EMBL/GenBank/DDBJ whole genome shotgun (WGS) entry which is preliminary data.</text>
</comment>
<organism evidence="1 2">
    <name type="scientific">Trifolium medium</name>
    <dbReference type="NCBI Taxonomy" id="97028"/>
    <lineage>
        <taxon>Eukaryota</taxon>
        <taxon>Viridiplantae</taxon>
        <taxon>Streptophyta</taxon>
        <taxon>Embryophyta</taxon>
        <taxon>Tracheophyta</taxon>
        <taxon>Spermatophyta</taxon>
        <taxon>Magnoliopsida</taxon>
        <taxon>eudicotyledons</taxon>
        <taxon>Gunneridae</taxon>
        <taxon>Pentapetalae</taxon>
        <taxon>rosids</taxon>
        <taxon>fabids</taxon>
        <taxon>Fabales</taxon>
        <taxon>Fabaceae</taxon>
        <taxon>Papilionoideae</taxon>
        <taxon>50 kb inversion clade</taxon>
        <taxon>NPAAA clade</taxon>
        <taxon>Hologalegina</taxon>
        <taxon>IRL clade</taxon>
        <taxon>Trifolieae</taxon>
        <taxon>Trifolium</taxon>
    </lineage>
</organism>
<proteinExistence type="predicted"/>
<keyword evidence="2" id="KW-1185">Reference proteome</keyword>
<protein>
    <submittedName>
        <fullName evidence="1">Uncharacterized protein</fullName>
    </submittedName>
</protein>
<dbReference type="Proteomes" id="UP000265520">
    <property type="component" value="Unassembled WGS sequence"/>
</dbReference>
<evidence type="ECO:0000313" key="2">
    <source>
        <dbReference type="Proteomes" id="UP000265520"/>
    </source>
</evidence>
<sequence>MARCADYQDYITGWFGLLRVAQIHVMRRAYSYVHPMRGAGSWARGTIAKSI</sequence>
<accession>A0A392TI07</accession>
<reference evidence="1 2" key="1">
    <citation type="journal article" date="2018" name="Front. Plant Sci.">
        <title>Red Clover (Trifolium pratense) and Zigzag Clover (T. medium) - A Picture of Genomic Similarities and Differences.</title>
        <authorList>
            <person name="Dluhosova J."/>
            <person name="Istvanek J."/>
            <person name="Nedelnik J."/>
            <person name="Repkova J."/>
        </authorList>
    </citation>
    <scope>NUCLEOTIDE SEQUENCE [LARGE SCALE GENOMIC DNA]</scope>
    <source>
        <strain evidence="2">cv. 10/8</strain>
        <tissue evidence="1">Leaf</tissue>
    </source>
</reference>
<dbReference type="EMBL" id="LXQA010570903">
    <property type="protein sequence ID" value="MCI59840.1"/>
    <property type="molecule type" value="Genomic_DNA"/>
</dbReference>
<evidence type="ECO:0000313" key="1">
    <source>
        <dbReference type="EMBL" id="MCI59840.1"/>
    </source>
</evidence>
<dbReference type="AlphaFoldDB" id="A0A392TI07"/>